<comment type="subcellular location">
    <subcellularLocation>
        <location evidence="1">Cytoplasm</location>
    </subcellularLocation>
</comment>
<evidence type="ECO:0000313" key="3">
    <source>
        <dbReference type="EMBL" id="MFC6315719.1"/>
    </source>
</evidence>
<keyword evidence="4" id="KW-1185">Reference proteome</keyword>
<name>A0ABW1USD1_9LACO</name>
<dbReference type="Proteomes" id="UP001596310">
    <property type="component" value="Unassembled WGS sequence"/>
</dbReference>
<accession>A0ABW1USD1</accession>
<keyword evidence="1" id="KW-0813">Transport</keyword>
<dbReference type="SUPFAM" id="SSF109755">
    <property type="entry name" value="PhoU-like"/>
    <property type="match status" value="1"/>
</dbReference>
<dbReference type="InterPro" id="IPR038078">
    <property type="entry name" value="PhoU-like_sf"/>
</dbReference>
<comment type="similarity">
    <text evidence="1">Belongs to the PhoU family.</text>
</comment>
<organism evidence="3 4">
    <name type="scientific">Lapidilactobacillus achengensis</name>
    <dbReference type="NCBI Taxonomy" id="2486000"/>
    <lineage>
        <taxon>Bacteria</taxon>
        <taxon>Bacillati</taxon>
        <taxon>Bacillota</taxon>
        <taxon>Bacilli</taxon>
        <taxon>Lactobacillales</taxon>
        <taxon>Lactobacillaceae</taxon>
        <taxon>Lapidilactobacillus</taxon>
    </lineage>
</organism>
<dbReference type="EMBL" id="JBHSSM010000020">
    <property type="protein sequence ID" value="MFC6315719.1"/>
    <property type="molecule type" value="Genomic_DNA"/>
</dbReference>
<reference evidence="4" key="1">
    <citation type="journal article" date="2019" name="Int. J. Syst. Evol. Microbiol.">
        <title>The Global Catalogue of Microorganisms (GCM) 10K type strain sequencing project: providing services to taxonomists for standard genome sequencing and annotation.</title>
        <authorList>
            <consortium name="The Broad Institute Genomics Platform"/>
            <consortium name="The Broad Institute Genome Sequencing Center for Infectious Disease"/>
            <person name="Wu L."/>
            <person name="Ma J."/>
        </authorList>
    </citation>
    <scope>NUCLEOTIDE SEQUENCE [LARGE SCALE GENOMIC DNA]</scope>
    <source>
        <strain evidence="4">CCM 8897</strain>
    </source>
</reference>
<comment type="caution">
    <text evidence="3">The sequence shown here is derived from an EMBL/GenBank/DDBJ whole genome shotgun (WGS) entry which is preliminary data.</text>
</comment>
<dbReference type="InterPro" id="IPR028366">
    <property type="entry name" value="PhoU"/>
</dbReference>
<dbReference type="InterPro" id="IPR026022">
    <property type="entry name" value="PhoU_dom"/>
</dbReference>
<evidence type="ECO:0000259" key="2">
    <source>
        <dbReference type="Pfam" id="PF01895"/>
    </source>
</evidence>
<dbReference type="NCBIfam" id="TIGR02135">
    <property type="entry name" value="phoU_full"/>
    <property type="match status" value="1"/>
</dbReference>
<comment type="subunit">
    <text evidence="1">Homodimer.</text>
</comment>
<keyword evidence="1" id="KW-0963">Cytoplasm</keyword>
<feature type="domain" description="PhoU" evidence="2">
    <location>
        <begin position="18"/>
        <end position="104"/>
    </location>
</feature>
<evidence type="ECO:0000313" key="4">
    <source>
        <dbReference type="Proteomes" id="UP001596310"/>
    </source>
</evidence>
<sequence length="227" mass="26047">MFRRNFEDELNDLHVRFSEMGMMVNEAIYKSVNAFINHDKTLAKEVIEADARINQREVDLEKRSFEMIALQQPVTGDLRMIVTVMKASSDLERMGDHAVSIAKSTIRVKGNVRVPEIEQTLAEMATKVKQMVEEVLDAYVKADMKRAREIALEDKNIDAFSGKVYKMCLKQMQSDPDTIVGSMDYMLVDSYLERIGDYVTNICEWIVYLETGKLVELNANAKEDNIF</sequence>
<dbReference type="PANTHER" id="PTHR42930">
    <property type="entry name" value="PHOSPHATE-SPECIFIC TRANSPORT SYSTEM ACCESSORY PROTEIN PHOU"/>
    <property type="match status" value="1"/>
</dbReference>
<proteinExistence type="inferred from homology"/>
<protein>
    <recommendedName>
        <fullName evidence="1">Phosphate-specific transport system accessory protein PhoU</fullName>
    </recommendedName>
</protein>
<dbReference type="Pfam" id="PF01895">
    <property type="entry name" value="PhoU"/>
    <property type="match status" value="2"/>
</dbReference>
<dbReference type="PIRSF" id="PIRSF003107">
    <property type="entry name" value="PhoU"/>
    <property type="match status" value="1"/>
</dbReference>
<dbReference type="PANTHER" id="PTHR42930:SF3">
    <property type="entry name" value="PHOSPHATE-SPECIFIC TRANSPORT SYSTEM ACCESSORY PROTEIN PHOU"/>
    <property type="match status" value="1"/>
</dbReference>
<keyword evidence="1" id="KW-0592">Phosphate transport</keyword>
<feature type="domain" description="PhoU" evidence="2">
    <location>
        <begin position="121"/>
        <end position="206"/>
    </location>
</feature>
<gene>
    <name evidence="3" type="primary">phoU</name>
    <name evidence="3" type="ORF">ACFQHW_09110</name>
</gene>
<evidence type="ECO:0000256" key="1">
    <source>
        <dbReference type="PIRNR" id="PIRNR003107"/>
    </source>
</evidence>
<dbReference type="Gene3D" id="1.20.58.220">
    <property type="entry name" value="Phosphate transport system protein phou homolog 2, domain 2"/>
    <property type="match status" value="1"/>
</dbReference>
<dbReference type="RefSeq" id="WP_125600730.1">
    <property type="nucleotide sequence ID" value="NZ_JBHSSM010000020.1"/>
</dbReference>
<comment type="function">
    <text evidence="1">Plays a role in the regulation of phosphate uptake.</text>
</comment>